<evidence type="ECO:0000256" key="2">
    <source>
        <dbReference type="ARBA" id="ARBA00022487"/>
    </source>
</evidence>
<dbReference type="PANTHER" id="PTHR43142:SF1">
    <property type="entry name" value="CARBOXYLIC ESTER HYDROLASE"/>
    <property type="match status" value="1"/>
</dbReference>
<dbReference type="InterPro" id="IPR019826">
    <property type="entry name" value="Carboxylesterase_B_AS"/>
</dbReference>
<evidence type="ECO:0000313" key="9">
    <source>
        <dbReference type="Proteomes" id="UP000019118"/>
    </source>
</evidence>
<evidence type="ECO:0000256" key="4">
    <source>
        <dbReference type="ARBA" id="ARBA00023157"/>
    </source>
</evidence>
<keyword evidence="2" id="KW-0719">Serine esterase</keyword>
<protein>
    <recommendedName>
        <fullName evidence="6">Carboxylic ester hydrolase</fullName>
        <ecNumber evidence="6">3.1.1.-</ecNumber>
    </recommendedName>
</protein>
<dbReference type="GO" id="GO:0052689">
    <property type="term" value="F:carboxylic ester hydrolase activity"/>
    <property type="evidence" value="ECO:0007669"/>
    <property type="project" value="UniProtKB-KW"/>
</dbReference>
<dbReference type="EC" id="3.1.1.-" evidence="6"/>
<evidence type="ECO:0000256" key="1">
    <source>
        <dbReference type="ARBA" id="ARBA00005964"/>
    </source>
</evidence>
<dbReference type="PROSITE" id="PS00122">
    <property type="entry name" value="CARBOXYLESTERASE_B_1"/>
    <property type="match status" value="1"/>
</dbReference>
<dbReference type="InterPro" id="IPR029058">
    <property type="entry name" value="AB_hydrolase_fold"/>
</dbReference>
<keyword evidence="4" id="KW-1015">Disulfide bond</keyword>
<name>A0AAR5PSN2_DENPD</name>
<feature type="domain" description="Carboxylesterase type B" evidence="7">
    <location>
        <begin position="21"/>
        <end position="550"/>
    </location>
</feature>
<comment type="similarity">
    <text evidence="1 6">Belongs to the type-B carboxylesterase/lipase family.</text>
</comment>
<dbReference type="InterPro" id="IPR002018">
    <property type="entry name" value="CarbesteraseB"/>
</dbReference>
<feature type="chain" id="PRO_5043113381" description="Carboxylic ester hydrolase" evidence="6">
    <location>
        <begin position="19"/>
        <end position="565"/>
    </location>
</feature>
<dbReference type="PANTHER" id="PTHR43142">
    <property type="entry name" value="CARBOXYLIC ESTER HYDROLASE"/>
    <property type="match status" value="1"/>
</dbReference>
<accession>A0AAR5PSN2</accession>
<evidence type="ECO:0000313" key="8">
    <source>
        <dbReference type="EnsemblMetazoa" id="XP_019764024.1"/>
    </source>
</evidence>
<dbReference type="GeneID" id="109540204"/>
<organism evidence="8 9">
    <name type="scientific">Dendroctonus ponderosae</name>
    <name type="common">Mountain pine beetle</name>
    <dbReference type="NCBI Taxonomy" id="77166"/>
    <lineage>
        <taxon>Eukaryota</taxon>
        <taxon>Metazoa</taxon>
        <taxon>Ecdysozoa</taxon>
        <taxon>Arthropoda</taxon>
        <taxon>Hexapoda</taxon>
        <taxon>Insecta</taxon>
        <taxon>Pterygota</taxon>
        <taxon>Neoptera</taxon>
        <taxon>Endopterygota</taxon>
        <taxon>Coleoptera</taxon>
        <taxon>Polyphaga</taxon>
        <taxon>Cucujiformia</taxon>
        <taxon>Curculionidae</taxon>
        <taxon>Scolytinae</taxon>
        <taxon>Dendroctonus</taxon>
    </lineage>
</organism>
<reference evidence="9" key="1">
    <citation type="journal article" date="2013" name="Genome Biol.">
        <title>Draft genome of the mountain pine beetle, Dendroctonus ponderosae Hopkins, a major forest pest.</title>
        <authorList>
            <person name="Keeling C.I."/>
            <person name="Yuen M.M."/>
            <person name="Liao N.Y."/>
            <person name="Docking T.R."/>
            <person name="Chan S.K."/>
            <person name="Taylor G.A."/>
            <person name="Palmquist D.L."/>
            <person name="Jackman S.D."/>
            <person name="Nguyen A."/>
            <person name="Li M."/>
            <person name="Henderson H."/>
            <person name="Janes J.K."/>
            <person name="Zhao Y."/>
            <person name="Pandoh P."/>
            <person name="Moore R."/>
            <person name="Sperling F.A."/>
            <person name="Huber D.P."/>
            <person name="Birol I."/>
            <person name="Jones S.J."/>
            <person name="Bohlmann J."/>
        </authorList>
    </citation>
    <scope>NUCLEOTIDE SEQUENCE</scope>
</reference>
<evidence type="ECO:0000256" key="6">
    <source>
        <dbReference type="RuleBase" id="RU361235"/>
    </source>
</evidence>
<dbReference type="Pfam" id="PF00135">
    <property type="entry name" value="COesterase"/>
    <property type="match status" value="1"/>
</dbReference>
<reference evidence="8" key="2">
    <citation type="submission" date="2024-08" db="UniProtKB">
        <authorList>
            <consortium name="EnsemblMetazoa"/>
        </authorList>
    </citation>
    <scope>IDENTIFICATION</scope>
</reference>
<dbReference type="Proteomes" id="UP000019118">
    <property type="component" value="Unassembled WGS sequence"/>
</dbReference>
<feature type="signal peptide" evidence="6">
    <location>
        <begin position="1"/>
        <end position="18"/>
    </location>
</feature>
<dbReference type="EnsemblMetazoa" id="XM_019908465.1">
    <property type="protein sequence ID" value="XP_019764024.1"/>
    <property type="gene ID" value="LOC109540204"/>
</dbReference>
<keyword evidence="9" id="KW-1185">Reference proteome</keyword>
<keyword evidence="6" id="KW-0732">Signal</keyword>
<dbReference type="KEGG" id="dpa:109540204"/>
<proteinExistence type="inferred from homology"/>
<evidence type="ECO:0000256" key="3">
    <source>
        <dbReference type="ARBA" id="ARBA00022801"/>
    </source>
</evidence>
<dbReference type="SUPFAM" id="SSF53474">
    <property type="entry name" value="alpha/beta-Hydrolases"/>
    <property type="match status" value="1"/>
</dbReference>
<dbReference type="Gene3D" id="3.40.50.1820">
    <property type="entry name" value="alpha/beta hydrolase"/>
    <property type="match status" value="1"/>
</dbReference>
<evidence type="ECO:0000256" key="5">
    <source>
        <dbReference type="ARBA" id="ARBA00023180"/>
    </source>
</evidence>
<sequence>MSIWIIALFLSVLQLAVSEDLLVPTSNGLIKGRVELTEFTNRTYFAFYGVRYAQPPVGSLRFQAPVPAEPWSDTYDATYEKNYCFQVTTDSEGENEDCLFLNVFSSKKPEQGSLVPVMFFVHGGGFKEGSGLVNAGYGPEFFMDYNVVLVSINYRLGPFGFLATNDGIIPGNAGLKDVHQALQWVHENIAFFGGDPEKVTIFGNSAGSACVSYQLLHPQSQGLFRAAILQSGTALNPWAYQRDQERISFRTAAYMNEKFNSSEQLNSSELLEFLLGADARDIDAASKSLSNTESTANLQIQQGFYYGPVIERHENSPFLTTLPYEGLKNGDYLQVPIMIGTTAEEGLSMLTDYFHWTLADYDSNLKLLVPAGLHISDENLQAEVGALIKQEYTPDAQFQDNILAGIQFHSDQDFSKSLIKDAKLQSSRAPVYFYEFTYHGAMGDFPQELMGAGNVSHGEDQNYIFNRVMWYSQLNNADLSQFSEQDQTVHYRYLKLLVNFATYLDPTPEDDDLLQNIHWPVVQADNFQYLEIGTNLSVGKNPKGDRQLFWEHIFTTYGLEPFETF</sequence>
<evidence type="ECO:0000259" key="7">
    <source>
        <dbReference type="Pfam" id="PF00135"/>
    </source>
</evidence>
<keyword evidence="5" id="KW-0325">Glycoprotein</keyword>
<dbReference type="AlphaFoldDB" id="A0AAR5PSN2"/>
<keyword evidence="3 6" id="KW-0378">Hydrolase</keyword>